<feature type="compositionally biased region" description="Low complexity" evidence="1">
    <location>
        <begin position="53"/>
        <end position="67"/>
    </location>
</feature>
<evidence type="ECO:0000256" key="1">
    <source>
        <dbReference type="SAM" id="MobiDB-lite"/>
    </source>
</evidence>
<evidence type="ECO:0000313" key="2">
    <source>
        <dbReference type="EMBL" id="BAD22370.1"/>
    </source>
</evidence>
<reference evidence="3" key="2">
    <citation type="submission" date="2002-09" db="EMBL/GenBank/DDBJ databases">
        <title>Oryza sativa nipponbare(GA3) genomic DNA, chromosome 9, BAC clone:OSJNBa0025H18.</title>
        <authorList>
            <person name="Sasaki T."/>
            <person name="Matsumoto T."/>
            <person name="Katayose Y."/>
        </authorList>
    </citation>
    <scope>NUCLEOTIDE SEQUENCE</scope>
</reference>
<reference evidence="2" key="1">
    <citation type="submission" date="2002-09" db="EMBL/GenBank/DDBJ databases">
        <title>Oryza sativa nipponbare(GA3) genomic DNA, chromosome 9, BAC clone:OJ1352_A10.</title>
        <authorList>
            <person name="Sasaki T."/>
            <person name="Matsumoto T."/>
            <person name="Hattori M."/>
            <person name="Sakaki Y."/>
            <person name="Katayose Y."/>
        </authorList>
    </citation>
    <scope>NUCLEOTIDE SEQUENCE</scope>
</reference>
<gene>
    <name evidence="2" type="ORF">OJ1352_A10.19</name>
    <name evidence="3" type="ORF">OSJNBa0025H18.49</name>
</gene>
<evidence type="ECO:0000313" key="3">
    <source>
        <dbReference type="EMBL" id="BAD22451.1"/>
    </source>
</evidence>
<proteinExistence type="predicted"/>
<dbReference type="Proteomes" id="UP000000763">
    <property type="component" value="Chromosome 9"/>
</dbReference>
<organism evidence="3 4">
    <name type="scientific">Oryza sativa subsp. japonica</name>
    <name type="common">Rice</name>
    <dbReference type="NCBI Taxonomy" id="39947"/>
    <lineage>
        <taxon>Eukaryota</taxon>
        <taxon>Viridiplantae</taxon>
        <taxon>Streptophyta</taxon>
        <taxon>Embryophyta</taxon>
        <taxon>Tracheophyta</taxon>
        <taxon>Spermatophyta</taxon>
        <taxon>Magnoliopsida</taxon>
        <taxon>Liliopsida</taxon>
        <taxon>Poales</taxon>
        <taxon>Poaceae</taxon>
        <taxon>BOP clade</taxon>
        <taxon>Oryzoideae</taxon>
        <taxon>Oryzeae</taxon>
        <taxon>Oryzinae</taxon>
        <taxon>Oryza</taxon>
        <taxon>Oryza sativa</taxon>
    </lineage>
</organism>
<evidence type="ECO:0000313" key="4">
    <source>
        <dbReference type="Proteomes" id="UP000000763"/>
    </source>
</evidence>
<protein>
    <submittedName>
        <fullName evidence="3">Uncharacterized protein</fullName>
    </submittedName>
</protein>
<feature type="region of interest" description="Disordered" evidence="1">
    <location>
        <begin position="119"/>
        <end position="156"/>
    </location>
</feature>
<feature type="compositionally biased region" description="Low complexity" evidence="1">
    <location>
        <begin position="227"/>
        <end position="236"/>
    </location>
</feature>
<accession>Q6K367</accession>
<name>Q6K367_ORYSJ</name>
<sequence>MEGTRRHLENDLESWRIIEDIQVKTESGAGCGGHGGGADRERRGAGRARRAQWRLQWRGAGAAAGSSAKGGGGIDPTAAARPHIDPARERPRAPVPRAAGASIRRRRHDLTLIRRGIQCQGRRGHRSDGGGTTSHRSGVGGPFRRGSSDGATTASIRRRRPVPAWICHLYLPLSSPSTSPPCPAARRRRRSGGGGATSRRSASVAHPGVDPAGTRRQHGSGGGGLSPCGSGADNDG</sequence>
<reference evidence="4" key="4">
    <citation type="journal article" date="2008" name="Nucleic Acids Res.">
        <title>The rice annotation project database (RAP-DB): 2008 update.</title>
        <authorList>
            <consortium name="The rice annotation project (RAP)"/>
        </authorList>
    </citation>
    <scope>GENOME REANNOTATION</scope>
    <source>
        <strain evidence="4">cv. Nipponbare</strain>
    </source>
</reference>
<feature type="compositionally biased region" description="Basic and acidic residues" evidence="1">
    <location>
        <begin position="82"/>
        <end position="92"/>
    </location>
</feature>
<dbReference type="AlphaFoldDB" id="Q6K367"/>
<reference evidence="4" key="3">
    <citation type="journal article" date="2005" name="Nature">
        <title>The map-based sequence of the rice genome.</title>
        <authorList>
            <consortium name="International rice genome sequencing project (IRGSP)"/>
            <person name="Matsumoto T."/>
            <person name="Wu J."/>
            <person name="Kanamori H."/>
            <person name="Katayose Y."/>
            <person name="Fujisawa M."/>
            <person name="Namiki N."/>
            <person name="Mizuno H."/>
            <person name="Yamamoto K."/>
            <person name="Antonio B.A."/>
            <person name="Baba T."/>
            <person name="Sakata K."/>
            <person name="Nagamura Y."/>
            <person name="Aoki H."/>
            <person name="Arikawa K."/>
            <person name="Arita K."/>
            <person name="Bito T."/>
            <person name="Chiden Y."/>
            <person name="Fujitsuka N."/>
            <person name="Fukunaka R."/>
            <person name="Hamada M."/>
            <person name="Harada C."/>
            <person name="Hayashi A."/>
            <person name="Hijishita S."/>
            <person name="Honda M."/>
            <person name="Hosokawa S."/>
            <person name="Ichikawa Y."/>
            <person name="Idonuma A."/>
            <person name="Iijima M."/>
            <person name="Ikeda M."/>
            <person name="Ikeno M."/>
            <person name="Ito K."/>
            <person name="Ito S."/>
            <person name="Ito T."/>
            <person name="Ito Y."/>
            <person name="Ito Y."/>
            <person name="Iwabuchi A."/>
            <person name="Kamiya K."/>
            <person name="Karasawa W."/>
            <person name="Kurita K."/>
            <person name="Katagiri S."/>
            <person name="Kikuta A."/>
            <person name="Kobayashi H."/>
            <person name="Kobayashi N."/>
            <person name="Machita K."/>
            <person name="Maehara T."/>
            <person name="Masukawa M."/>
            <person name="Mizubayashi T."/>
            <person name="Mukai Y."/>
            <person name="Nagasaki H."/>
            <person name="Nagata Y."/>
            <person name="Naito S."/>
            <person name="Nakashima M."/>
            <person name="Nakama Y."/>
            <person name="Nakamichi Y."/>
            <person name="Nakamura M."/>
            <person name="Meguro A."/>
            <person name="Negishi M."/>
            <person name="Ohta I."/>
            <person name="Ohta T."/>
            <person name="Okamoto M."/>
            <person name="Ono N."/>
            <person name="Saji S."/>
            <person name="Sakaguchi M."/>
            <person name="Sakai K."/>
            <person name="Shibata M."/>
            <person name="Shimokawa T."/>
            <person name="Song J."/>
            <person name="Takazaki Y."/>
            <person name="Terasawa K."/>
            <person name="Tsugane M."/>
            <person name="Tsuji K."/>
            <person name="Ueda S."/>
            <person name="Waki K."/>
            <person name="Yamagata H."/>
            <person name="Yamamoto M."/>
            <person name="Yamamoto S."/>
            <person name="Yamane H."/>
            <person name="Yoshiki S."/>
            <person name="Yoshihara R."/>
            <person name="Yukawa K."/>
            <person name="Zhong H."/>
            <person name="Yano M."/>
            <person name="Yuan Q."/>
            <person name="Ouyang S."/>
            <person name="Liu J."/>
            <person name="Jones K.M."/>
            <person name="Gansberger K."/>
            <person name="Moffat K."/>
            <person name="Hill J."/>
            <person name="Bera J."/>
            <person name="Fadrosh D."/>
            <person name="Jin S."/>
            <person name="Johri S."/>
            <person name="Kim M."/>
            <person name="Overton L."/>
            <person name="Reardon M."/>
            <person name="Tsitrin T."/>
            <person name="Vuong H."/>
            <person name="Weaver B."/>
            <person name="Ciecko A."/>
            <person name="Tallon L."/>
            <person name="Jackson J."/>
            <person name="Pai G."/>
            <person name="Aken S.V."/>
            <person name="Utterback T."/>
            <person name="Reidmuller S."/>
            <person name="Feldblyum T."/>
            <person name="Hsiao J."/>
            <person name="Zismann V."/>
            <person name="Iobst S."/>
            <person name="de Vazeille A.R."/>
            <person name="Buell C.R."/>
            <person name="Ying K."/>
            <person name="Li Y."/>
            <person name="Lu T."/>
            <person name="Huang Y."/>
            <person name="Zhao Q."/>
            <person name="Feng Q."/>
            <person name="Zhang L."/>
            <person name="Zhu J."/>
            <person name="Weng Q."/>
            <person name="Mu J."/>
            <person name="Lu Y."/>
            <person name="Fan D."/>
            <person name="Liu Y."/>
            <person name="Guan J."/>
            <person name="Zhang Y."/>
            <person name="Yu S."/>
            <person name="Liu X."/>
            <person name="Zhang Y."/>
            <person name="Hong G."/>
            <person name="Han B."/>
            <person name="Choisne N."/>
            <person name="Demange N."/>
            <person name="Orjeda G."/>
            <person name="Samain S."/>
            <person name="Cattolico L."/>
            <person name="Pelletier E."/>
            <person name="Couloux A."/>
            <person name="Segurens B."/>
            <person name="Wincker P."/>
            <person name="D'Hont A."/>
            <person name="Scarpelli C."/>
            <person name="Weissenbach J."/>
            <person name="Salanoubat M."/>
            <person name="Quetier F."/>
            <person name="Yu Y."/>
            <person name="Kim H.R."/>
            <person name="Rambo T."/>
            <person name="Currie J."/>
            <person name="Collura K."/>
            <person name="Luo M."/>
            <person name="Yang T."/>
            <person name="Ammiraju J.S.S."/>
            <person name="Engler F."/>
            <person name="Soderlund C."/>
            <person name="Wing R.A."/>
            <person name="Palmer L.E."/>
            <person name="de la Bastide M."/>
            <person name="Spiegel L."/>
            <person name="Nascimento L."/>
            <person name="Zutavern T."/>
            <person name="O'Shaughnessy A."/>
            <person name="Dike S."/>
            <person name="Dedhia N."/>
            <person name="Preston R."/>
            <person name="Balija V."/>
            <person name="McCombie W.R."/>
            <person name="Chow T."/>
            <person name="Chen H."/>
            <person name="Chung M."/>
            <person name="Chen C."/>
            <person name="Shaw J."/>
            <person name="Wu H."/>
            <person name="Hsiao K."/>
            <person name="Chao Y."/>
            <person name="Chu M."/>
            <person name="Cheng C."/>
            <person name="Hour A."/>
            <person name="Lee P."/>
            <person name="Lin S."/>
            <person name="Lin Y."/>
            <person name="Liou J."/>
            <person name="Liu S."/>
            <person name="Hsing Y."/>
            <person name="Raghuvanshi S."/>
            <person name="Mohanty A."/>
            <person name="Bharti A.K."/>
            <person name="Gaur A."/>
            <person name="Gupta V."/>
            <person name="Kumar D."/>
            <person name="Ravi V."/>
            <person name="Vij S."/>
            <person name="Kapur A."/>
            <person name="Khurana P."/>
            <person name="Khurana P."/>
            <person name="Khurana J.P."/>
            <person name="Tyagi A.K."/>
            <person name="Gaikwad K."/>
            <person name="Singh A."/>
            <person name="Dalal V."/>
            <person name="Srivastava S."/>
            <person name="Dixit A."/>
            <person name="Pal A.K."/>
            <person name="Ghazi I.A."/>
            <person name="Yadav M."/>
            <person name="Pandit A."/>
            <person name="Bhargava A."/>
            <person name="Sureshbabu K."/>
            <person name="Batra K."/>
            <person name="Sharma T.R."/>
            <person name="Mohapatra T."/>
            <person name="Singh N.K."/>
            <person name="Messing J."/>
            <person name="Nelson A.B."/>
            <person name="Fuks G."/>
            <person name="Kavchok S."/>
            <person name="Keizer G."/>
            <person name="Linton E."/>
            <person name="Llaca V."/>
            <person name="Song R."/>
            <person name="Tanyolac B."/>
            <person name="Young S."/>
            <person name="Ho-Il K."/>
            <person name="Hahn J.H."/>
            <person name="Sangsakoo G."/>
            <person name="Vanavichit A."/>
            <person name="de Mattos Luiz.A.T."/>
            <person name="Zimmer P.D."/>
            <person name="Malone G."/>
            <person name="Dellagostin O."/>
            <person name="de Oliveira A.C."/>
            <person name="Bevan M."/>
            <person name="Bancroft I."/>
            <person name="Minx P."/>
            <person name="Cordum H."/>
            <person name="Wilson R."/>
            <person name="Cheng Z."/>
            <person name="Jin W."/>
            <person name="Jiang J."/>
            <person name="Leong S.A."/>
            <person name="Iwama H."/>
            <person name="Gojobori T."/>
            <person name="Itoh T."/>
            <person name="Niimura Y."/>
            <person name="Fujii Y."/>
            <person name="Habara T."/>
            <person name="Sakai H."/>
            <person name="Sato Y."/>
            <person name="Wilson G."/>
            <person name="Kumar K."/>
            <person name="McCouch S."/>
            <person name="Juretic N."/>
            <person name="Hoen D."/>
            <person name="Wright S."/>
            <person name="Bruskiewich R."/>
            <person name="Bureau T."/>
            <person name="Miyao A."/>
            <person name="Hirochika H."/>
            <person name="Nishikawa T."/>
            <person name="Kadowaki K."/>
            <person name="Sugiura M."/>
            <person name="Burr B."/>
            <person name="Sasaki T."/>
        </authorList>
    </citation>
    <scope>NUCLEOTIDE SEQUENCE [LARGE SCALE GENOMIC DNA]</scope>
    <source>
        <strain evidence="4">cv. Nipponbare</strain>
    </source>
</reference>
<dbReference type="EMBL" id="AP005680">
    <property type="protein sequence ID" value="BAD22370.1"/>
    <property type="molecule type" value="Genomic_DNA"/>
</dbReference>
<feature type="region of interest" description="Disordered" evidence="1">
    <location>
        <begin position="176"/>
        <end position="236"/>
    </location>
</feature>
<feature type="region of interest" description="Disordered" evidence="1">
    <location>
        <begin position="25"/>
        <end position="103"/>
    </location>
</feature>
<dbReference type="EMBL" id="AP005725">
    <property type="protein sequence ID" value="BAD22451.1"/>
    <property type="molecule type" value="Genomic_DNA"/>
</dbReference>